<proteinExistence type="predicted"/>
<evidence type="ECO:0000259" key="2">
    <source>
        <dbReference type="Pfam" id="PF21821"/>
    </source>
</evidence>
<comment type="caution">
    <text evidence="3">The sequence shown here is derived from an EMBL/GenBank/DDBJ whole genome shotgun (WGS) entry which is preliminary data.</text>
</comment>
<dbReference type="Pfam" id="PF21821">
    <property type="entry name" value="Dit_like"/>
    <property type="match status" value="1"/>
</dbReference>
<dbReference type="InterPro" id="IPR048494">
    <property type="entry name" value="Dit-like_N"/>
</dbReference>
<accession>A0A9X9FVM0</accession>
<organism evidence="3 4">
    <name type="scientific">Pseudomonas marginalis</name>
    <name type="common">Pseudomonas panacis</name>
    <dbReference type="NCBI Taxonomy" id="298"/>
    <lineage>
        <taxon>Bacteria</taxon>
        <taxon>Pseudomonadati</taxon>
        <taxon>Pseudomonadota</taxon>
        <taxon>Gammaproteobacteria</taxon>
        <taxon>Pseudomonadales</taxon>
        <taxon>Pseudomonadaceae</taxon>
        <taxon>Pseudomonas</taxon>
    </lineage>
</organism>
<dbReference type="EMBL" id="VFEQ01000024">
    <property type="protein sequence ID" value="TWR52521.1"/>
    <property type="molecule type" value="Genomic_DNA"/>
</dbReference>
<gene>
    <name evidence="3" type="ORF">FIV41_25885</name>
</gene>
<dbReference type="AlphaFoldDB" id="A0A9X9FVM0"/>
<dbReference type="OrthoDB" id="7032692at2"/>
<reference evidence="3 4" key="1">
    <citation type="submission" date="2019-06" db="EMBL/GenBank/DDBJ databases">
        <title>Pseudomonas bimorpha sp. nov. isolated from bovine raw milk and skim milk concentrate.</title>
        <authorList>
            <person name="Hofmann K."/>
            <person name="Huptas C."/>
            <person name="Doll E."/>
            <person name="Scherer S."/>
            <person name="Wenning M."/>
        </authorList>
    </citation>
    <scope>NUCLEOTIDE SEQUENCE [LARGE SCALE GENOMIC DNA]</scope>
    <source>
        <strain evidence="3 4">DSM 13124</strain>
    </source>
</reference>
<evidence type="ECO:0000313" key="3">
    <source>
        <dbReference type="EMBL" id="TWR52521.1"/>
    </source>
</evidence>
<dbReference type="Proteomes" id="UP000316123">
    <property type="component" value="Unassembled WGS sequence"/>
</dbReference>
<evidence type="ECO:0000256" key="1">
    <source>
        <dbReference type="SAM" id="MobiDB-lite"/>
    </source>
</evidence>
<sequence length="245" mass="27012">MANYGANMFAIMRANNDVIFFDAITQLTEKYSASVSKHPMASGAFVTDHTTFDNPRFTVSGVLSDADFNLSRPFISDAVNRKDYINNTQTVYPVGIIEQGGINKFLPEVIAQFTKDSIPQAFVTPQSKIKTARAVKEELVRMITSREEFTFFEYDGGAIPNSWTNCVFTGVDFKEDETTGEGIFPNLEFEQVSYAVIQNINVKIRSKGKQNGKSTTTPAKANPADAPSSYTGKSATDYRANGSNE</sequence>
<feature type="domain" description="Dit-like phage tail protein N-terminal" evidence="2">
    <location>
        <begin position="21"/>
        <end position="201"/>
    </location>
</feature>
<protein>
    <recommendedName>
        <fullName evidence="2">Dit-like phage tail protein N-terminal domain-containing protein</fullName>
    </recommendedName>
</protein>
<dbReference type="RefSeq" id="WP_074846894.1">
    <property type="nucleotide sequence ID" value="NZ_FNSU01000003.1"/>
</dbReference>
<feature type="region of interest" description="Disordered" evidence="1">
    <location>
        <begin position="207"/>
        <end position="245"/>
    </location>
</feature>
<name>A0A9X9FVM0_PSEMA</name>
<evidence type="ECO:0000313" key="4">
    <source>
        <dbReference type="Proteomes" id="UP000316123"/>
    </source>
</evidence>